<keyword evidence="2" id="KW-1185">Reference proteome</keyword>
<evidence type="ECO:0000313" key="1">
    <source>
        <dbReference type="EMBL" id="KAF8789944.1"/>
    </source>
</evidence>
<name>A0A8T0FF85_ARGBR</name>
<dbReference type="EMBL" id="JABXBU010000011">
    <property type="protein sequence ID" value="KAF8789944.1"/>
    <property type="molecule type" value="Genomic_DNA"/>
</dbReference>
<dbReference type="Proteomes" id="UP000807504">
    <property type="component" value="Unassembled WGS sequence"/>
</dbReference>
<protein>
    <submittedName>
        <fullName evidence="1">Uncharacterized protein</fullName>
    </submittedName>
</protein>
<reference evidence="1" key="2">
    <citation type="submission" date="2020-06" db="EMBL/GenBank/DDBJ databases">
        <authorList>
            <person name="Sheffer M."/>
        </authorList>
    </citation>
    <scope>NUCLEOTIDE SEQUENCE</scope>
</reference>
<gene>
    <name evidence="1" type="ORF">HNY73_005038</name>
</gene>
<proteinExistence type="predicted"/>
<accession>A0A8T0FF85</accession>
<comment type="caution">
    <text evidence="1">The sequence shown here is derived from an EMBL/GenBank/DDBJ whole genome shotgun (WGS) entry which is preliminary data.</text>
</comment>
<reference evidence="1" key="1">
    <citation type="journal article" date="2020" name="bioRxiv">
        <title>Chromosome-level reference genome of the European wasp spider Argiope bruennichi: a resource for studies on range expansion and evolutionary adaptation.</title>
        <authorList>
            <person name="Sheffer M.M."/>
            <person name="Hoppe A."/>
            <person name="Krehenwinkel H."/>
            <person name="Uhl G."/>
            <person name="Kuss A.W."/>
            <person name="Jensen L."/>
            <person name="Jensen C."/>
            <person name="Gillespie R.G."/>
            <person name="Hoff K.J."/>
            <person name="Prost S."/>
        </authorList>
    </citation>
    <scope>NUCLEOTIDE SEQUENCE</scope>
</reference>
<dbReference type="AlphaFoldDB" id="A0A8T0FF85"/>
<evidence type="ECO:0000313" key="2">
    <source>
        <dbReference type="Proteomes" id="UP000807504"/>
    </source>
</evidence>
<organism evidence="1 2">
    <name type="scientific">Argiope bruennichi</name>
    <name type="common">Wasp spider</name>
    <name type="synonym">Aranea bruennichi</name>
    <dbReference type="NCBI Taxonomy" id="94029"/>
    <lineage>
        <taxon>Eukaryota</taxon>
        <taxon>Metazoa</taxon>
        <taxon>Ecdysozoa</taxon>
        <taxon>Arthropoda</taxon>
        <taxon>Chelicerata</taxon>
        <taxon>Arachnida</taxon>
        <taxon>Araneae</taxon>
        <taxon>Araneomorphae</taxon>
        <taxon>Entelegynae</taxon>
        <taxon>Araneoidea</taxon>
        <taxon>Araneidae</taxon>
        <taxon>Argiope</taxon>
    </lineage>
</organism>
<sequence>MILIDGKHSYVTESLKFFNTLFHRSGDITRHTEPQRSSLPWSIPAESPYLETWWNGPNWLAQISDAWPVQNILTNEEKLLMDIEARQVKNQTLCTSTIQTLIDISHFSSYAKLLRITAWIYRFLNNCKGRQH</sequence>